<comment type="subcellular location">
    <subcellularLocation>
        <location evidence="2">Membrane</location>
        <topology evidence="2">Multi-pass membrane protein</topology>
    </subcellularLocation>
</comment>
<comment type="caution">
    <text evidence="9">The sequence shown here is derived from an EMBL/GenBank/DDBJ whole genome shotgun (WGS) entry which is preliminary data.</text>
</comment>
<dbReference type="EC" id="3.4.24.-" evidence="9"/>
<dbReference type="InterPro" id="IPR008915">
    <property type="entry name" value="Peptidase_M50"/>
</dbReference>
<protein>
    <submittedName>
        <fullName evidence="9">M50 family metallopeptidase</fullName>
        <ecNumber evidence="9">3.4.24.-</ecNumber>
    </submittedName>
</protein>
<name>A0ABW3ZQS4_9BACI</name>
<feature type="transmembrane region" description="Helical" evidence="7">
    <location>
        <begin position="111"/>
        <end position="130"/>
    </location>
</feature>
<comment type="similarity">
    <text evidence="3">Belongs to the peptidase M50B family.</text>
</comment>
<gene>
    <name evidence="9" type="ORF">ACFQ4A_02780</name>
</gene>
<comment type="cofactor">
    <cofactor evidence="1">
        <name>Zn(2+)</name>
        <dbReference type="ChEBI" id="CHEBI:29105"/>
    </cofactor>
</comment>
<keyword evidence="5 7" id="KW-1133">Transmembrane helix</keyword>
<organism evidence="9 10">
    <name type="scientific">Lentibacillus salinarum</name>
    <dbReference type="NCBI Taxonomy" id="446820"/>
    <lineage>
        <taxon>Bacteria</taxon>
        <taxon>Bacillati</taxon>
        <taxon>Bacillota</taxon>
        <taxon>Bacilli</taxon>
        <taxon>Bacillales</taxon>
        <taxon>Bacillaceae</taxon>
        <taxon>Lentibacillus</taxon>
    </lineage>
</organism>
<evidence type="ECO:0000256" key="3">
    <source>
        <dbReference type="ARBA" id="ARBA00007931"/>
    </source>
</evidence>
<evidence type="ECO:0000259" key="8">
    <source>
        <dbReference type="Pfam" id="PF02163"/>
    </source>
</evidence>
<feature type="domain" description="Peptidase M50" evidence="8">
    <location>
        <begin position="19"/>
        <end position="105"/>
    </location>
</feature>
<dbReference type="GO" id="GO:0016787">
    <property type="term" value="F:hydrolase activity"/>
    <property type="evidence" value="ECO:0007669"/>
    <property type="project" value="UniProtKB-KW"/>
</dbReference>
<evidence type="ECO:0000256" key="2">
    <source>
        <dbReference type="ARBA" id="ARBA00004141"/>
    </source>
</evidence>
<sequence length="149" mass="16503">MTFDLLLYLVFIVAPAGTAVHEIGHVMAAGILGADRMTLSIGTGLTVYRSSWHKTAVSIQLLFFLGGMASSERKVPYRKREQIMIAAFGPLTSLSAAFLCAGLYAIFPTNYLLLLVLFNVWLALVNMIPFRFGGKQSDGYTIYKTMRRK</sequence>
<keyword evidence="9" id="KW-0378">Hydrolase</keyword>
<accession>A0ABW3ZQS4</accession>
<keyword evidence="6 7" id="KW-0472">Membrane</keyword>
<reference evidence="10" key="1">
    <citation type="journal article" date="2019" name="Int. J. Syst. Evol. Microbiol.">
        <title>The Global Catalogue of Microorganisms (GCM) 10K type strain sequencing project: providing services to taxonomists for standard genome sequencing and annotation.</title>
        <authorList>
            <consortium name="The Broad Institute Genomics Platform"/>
            <consortium name="The Broad Institute Genome Sequencing Center for Infectious Disease"/>
            <person name="Wu L."/>
            <person name="Ma J."/>
        </authorList>
    </citation>
    <scope>NUCLEOTIDE SEQUENCE [LARGE SCALE GENOMIC DNA]</scope>
    <source>
        <strain evidence="10">CCUG 54822</strain>
    </source>
</reference>
<dbReference type="Pfam" id="PF02163">
    <property type="entry name" value="Peptidase_M50"/>
    <property type="match status" value="1"/>
</dbReference>
<evidence type="ECO:0000256" key="7">
    <source>
        <dbReference type="SAM" id="Phobius"/>
    </source>
</evidence>
<dbReference type="Proteomes" id="UP001597178">
    <property type="component" value="Unassembled WGS sequence"/>
</dbReference>
<keyword evidence="4 7" id="KW-0812">Transmembrane</keyword>
<proteinExistence type="inferred from homology"/>
<dbReference type="CDD" id="cd05709">
    <property type="entry name" value="S2P-M50"/>
    <property type="match status" value="1"/>
</dbReference>
<dbReference type="RefSeq" id="WP_382397323.1">
    <property type="nucleotide sequence ID" value="NZ_JBHTNH010000002.1"/>
</dbReference>
<feature type="transmembrane region" description="Helical" evidence="7">
    <location>
        <begin position="52"/>
        <end position="71"/>
    </location>
</feature>
<evidence type="ECO:0000256" key="6">
    <source>
        <dbReference type="ARBA" id="ARBA00023136"/>
    </source>
</evidence>
<evidence type="ECO:0000256" key="1">
    <source>
        <dbReference type="ARBA" id="ARBA00001947"/>
    </source>
</evidence>
<dbReference type="EMBL" id="JBHTNH010000002">
    <property type="protein sequence ID" value="MFD1360604.1"/>
    <property type="molecule type" value="Genomic_DNA"/>
</dbReference>
<evidence type="ECO:0000256" key="5">
    <source>
        <dbReference type="ARBA" id="ARBA00022989"/>
    </source>
</evidence>
<evidence type="ECO:0000313" key="9">
    <source>
        <dbReference type="EMBL" id="MFD1360604.1"/>
    </source>
</evidence>
<feature type="transmembrane region" description="Helical" evidence="7">
    <location>
        <begin position="83"/>
        <end position="105"/>
    </location>
</feature>
<evidence type="ECO:0000256" key="4">
    <source>
        <dbReference type="ARBA" id="ARBA00022692"/>
    </source>
</evidence>
<evidence type="ECO:0000313" key="10">
    <source>
        <dbReference type="Proteomes" id="UP001597178"/>
    </source>
</evidence>
<keyword evidence="10" id="KW-1185">Reference proteome</keyword>